<evidence type="ECO:0000313" key="8">
    <source>
        <dbReference type="EMBL" id="BAE64569.1"/>
    </source>
</evidence>
<dbReference type="KEGG" id="aor:AO090011000005"/>
<evidence type="ECO:0000256" key="1">
    <source>
        <dbReference type="ARBA" id="ARBA00004123"/>
    </source>
</evidence>
<gene>
    <name evidence="8" type="ORF">AO090011000005</name>
</gene>
<dbReference type="GO" id="GO:0000976">
    <property type="term" value="F:transcription cis-regulatory region binding"/>
    <property type="evidence" value="ECO:0007669"/>
    <property type="project" value="TreeGrafter"/>
</dbReference>
<proteinExistence type="predicted"/>
<keyword evidence="5" id="KW-0804">Transcription</keyword>
<feature type="compositionally biased region" description="Low complexity" evidence="7">
    <location>
        <begin position="63"/>
        <end position="85"/>
    </location>
</feature>
<keyword evidence="6" id="KW-0539">Nucleus</keyword>
<evidence type="ECO:0000256" key="7">
    <source>
        <dbReference type="SAM" id="MobiDB-lite"/>
    </source>
</evidence>
<dbReference type="HOGENOM" id="CLU_1001067_0_0_1"/>
<comment type="subcellular location">
    <subcellularLocation>
        <location evidence="1">Nucleus</location>
    </subcellularLocation>
</comment>
<evidence type="ECO:0000313" key="9">
    <source>
        <dbReference type="Proteomes" id="UP000006564"/>
    </source>
</evidence>
<protein>
    <submittedName>
        <fullName evidence="8">DNA, SC011</fullName>
    </submittedName>
</protein>
<organism evidence="8 9">
    <name type="scientific">Aspergillus oryzae (strain ATCC 42149 / RIB 40)</name>
    <name type="common">Yellow koji mold</name>
    <dbReference type="NCBI Taxonomy" id="510516"/>
    <lineage>
        <taxon>Eukaryota</taxon>
        <taxon>Fungi</taxon>
        <taxon>Dikarya</taxon>
        <taxon>Ascomycota</taxon>
        <taxon>Pezizomycotina</taxon>
        <taxon>Eurotiomycetes</taxon>
        <taxon>Eurotiomycetidae</taxon>
        <taxon>Eurotiales</taxon>
        <taxon>Aspergillaceae</taxon>
        <taxon>Aspergillus</taxon>
        <taxon>Aspergillus subgen. Circumdati</taxon>
    </lineage>
</organism>
<reference evidence="8 9" key="1">
    <citation type="journal article" date="2005" name="Nature">
        <title>Genome sequencing and analysis of Aspergillus oryzae.</title>
        <authorList>
            <person name="Machida M."/>
            <person name="Asai K."/>
            <person name="Sano M."/>
            <person name="Tanaka T."/>
            <person name="Kumagai T."/>
            <person name="Terai G."/>
            <person name="Kusumoto K."/>
            <person name="Arima T."/>
            <person name="Akita O."/>
            <person name="Kashiwagi Y."/>
            <person name="Abe K."/>
            <person name="Gomi K."/>
            <person name="Horiuchi H."/>
            <person name="Kitamoto K."/>
            <person name="Kobayashi T."/>
            <person name="Takeuchi M."/>
            <person name="Denning D.W."/>
            <person name="Galagan J.E."/>
            <person name="Nierman W.C."/>
            <person name="Yu J."/>
            <person name="Archer D.B."/>
            <person name="Bennett J.W."/>
            <person name="Bhatnagar D."/>
            <person name="Cleveland T.E."/>
            <person name="Fedorova N.D."/>
            <person name="Gotoh O."/>
            <person name="Horikawa H."/>
            <person name="Hosoyama A."/>
            <person name="Ichinomiya M."/>
            <person name="Igarashi R."/>
            <person name="Iwashita K."/>
            <person name="Juvvadi P.R."/>
            <person name="Kato M."/>
            <person name="Kato Y."/>
            <person name="Kin T."/>
            <person name="Kokubun A."/>
            <person name="Maeda H."/>
            <person name="Maeyama N."/>
            <person name="Maruyama J."/>
            <person name="Nagasaki H."/>
            <person name="Nakajima T."/>
            <person name="Oda K."/>
            <person name="Okada K."/>
            <person name="Paulsen I."/>
            <person name="Sakamoto K."/>
            <person name="Sawano T."/>
            <person name="Takahashi M."/>
            <person name="Takase K."/>
            <person name="Terabayashi Y."/>
            <person name="Wortman J."/>
            <person name="Yamada O."/>
            <person name="Yamagata Y."/>
            <person name="Anazawa H."/>
            <person name="Hata Y."/>
            <person name="Koide Y."/>
            <person name="Komori T."/>
            <person name="Koyama Y."/>
            <person name="Minetoki T."/>
            <person name="Suharnan S."/>
            <person name="Tanaka A."/>
            <person name="Isono K."/>
            <person name="Kuhara S."/>
            <person name="Ogasawara N."/>
            <person name="Kikuchi H."/>
        </authorList>
    </citation>
    <scope>NUCLEOTIDE SEQUENCE [LARGE SCALE GENOMIC DNA]</scope>
    <source>
        <strain evidence="9">ATCC 42149 / RIB 40</strain>
    </source>
</reference>
<evidence type="ECO:0000256" key="4">
    <source>
        <dbReference type="ARBA" id="ARBA00023125"/>
    </source>
</evidence>
<evidence type="ECO:0000256" key="5">
    <source>
        <dbReference type="ARBA" id="ARBA00023163"/>
    </source>
</evidence>
<keyword evidence="2" id="KW-0862">Zinc</keyword>
<dbReference type="GO" id="GO:0000981">
    <property type="term" value="F:DNA-binding transcription factor activity, RNA polymerase II-specific"/>
    <property type="evidence" value="ECO:0007669"/>
    <property type="project" value="TreeGrafter"/>
</dbReference>
<feature type="region of interest" description="Disordered" evidence="7">
    <location>
        <begin position="63"/>
        <end position="87"/>
    </location>
</feature>
<dbReference type="AlphaFoldDB" id="Q2U1J6"/>
<evidence type="ECO:0000256" key="3">
    <source>
        <dbReference type="ARBA" id="ARBA00023015"/>
    </source>
</evidence>
<dbReference type="EMBL" id="AP007171">
    <property type="protein sequence ID" value="BAE64569.1"/>
    <property type="molecule type" value="Genomic_DNA"/>
</dbReference>
<dbReference type="PANTHER" id="PTHR31845:SF18">
    <property type="entry name" value="ZN(II)2CYS6 TRANSCRIPTION FACTOR (EUROFUNG)"/>
    <property type="match status" value="1"/>
</dbReference>
<dbReference type="GO" id="GO:0005634">
    <property type="term" value="C:nucleus"/>
    <property type="evidence" value="ECO:0007669"/>
    <property type="project" value="UniProtKB-SubCell"/>
</dbReference>
<dbReference type="GeneID" id="5997805"/>
<dbReference type="Proteomes" id="UP000006564">
    <property type="component" value="Chromosome 7"/>
</dbReference>
<keyword evidence="4" id="KW-0238">DNA-binding</keyword>
<keyword evidence="3" id="KW-0805">Transcription regulation</keyword>
<evidence type="ECO:0000256" key="2">
    <source>
        <dbReference type="ARBA" id="ARBA00022833"/>
    </source>
</evidence>
<keyword evidence="9" id="KW-1185">Reference proteome</keyword>
<evidence type="ECO:0000256" key="6">
    <source>
        <dbReference type="ARBA" id="ARBA00023242"/>
    </source>
</evidence>
<accession>Q2U1J6</accession>
<sequence length="278" mass="30665">MRIARLEEKMESLLAAMDTFVSSSGSLVGLADTTRSGATSISASVNMTSSGFSERLALSNTTVSTHTNSSPCSDSSAPSPTASLPNQEDGRLEYFRTQMLPYFPFINLTPEMTTQYLRQNRPFLLRAVYAVTTFSTQEKLAQVEELKHLLFTSALLKVESSIDMLLGLLTYIAWSTDTFLGRADLVSRLMMLATSLVYDLRLFRPSPPDVQVMMAISQGQDEEARQGPNTETPFSLSEGRRAVLACFVLSSKYVSGLLDLHYFATLHPLGQYLICDPP</sequence>
<name>Q2U1J6_ASPOR</name>
<dbReference type="InterPro" id="IPR051089">
    <property type="entry name" value="prtT"/>
</dbReference>
<dbReference type="PANTHER" id="PTHR31845">
    <property type="entry name" value="FINGER DOMAIN PROTEIN, PUTATIVE-RELATED"/>
    <property type="match status" value="1"/>
</dbReference>
<dbReference type="RefSeq" id="XP_001825702.3">
    <property type="nucleotide sequence ID" value="XM_001825650.3"/>
</dbReference>